<name>A0AAD7TXZ0_9APHY</name>
<feature type="compositionally biased region" description="Pro residues" evidence="3">
    <location>
        <begin position="317"/>
        <end position="327"/>
    </location>
</feature>
<feature type="region of interest" description="Disordered" evidence="3">
    <location>
        <begin position="97"/>
        <end position="120"/>
    </location>
</feature>
<dbReference type="PANTHER" id="PTHR22792">
    <property type="entry name" value="LUPUS LA PROTEIN-RELATED"/>
    <property type="match status" value="1"/>
</dbReference>
<dbReference type="InterPro" id="IPR006630">
    <property type="entry name" value="La_HTH"/>
</dbReference>
<comment type="caution">
    <text evidence="5">The sequence shown here is derived from an EMBL/GenBank/DDBJ whole genome shotgun (WGS) entry which is preliminary data.</text>
</comment>
<dbReference type="PROSITE" id="PS50961">
    <property type="entry name" value="HTH_LA"/>
    <property type="match status" value="1"/>
</dbReference>
<feature type="domain" description="HTH La-type RNA-binding" evidence="4">
    <location>
        <begin position="522"/>
        <end position="611"/>
    </location>
</feature>
<evidence type="ECO:0000313" key="5">
    <source>
        <dbReference type="EMBL" id="KAJ8488817.1"/>
    </source>
</evidence>
<evidence type="ECO:0000313" key="6">
    <source>
        <dbReference type="Proteomes" id="UP001215151"/>
    </source>
</evidence>
<sequence>MVYPGQPGIPAPLPVPVPGYGTPPYPVYPPYPYVYGPPYMYWQPPGAPHSGIPATPPTGNPAYPIDNGVPPPSMMARPPPPSESEAVAGYREVGPTLPPVVEPGQMHQGENVPEERGRRTRELSFGTIAVEGGETPNLAPGSPSVGAVADGAALGLDVAGGRSSASAAGEQRIAGEDSSIAENSKSFATFSIGVSPGELGPARLRSRTRTQSKGAVAAVSAQTEGSAAKNREYADSEATPVDSVAVLADVAAKVMDLTDPETKWEFGTTKQGNEPAPQASEDNSGPAVPGDLQANEASNAPPSIPGTSYAPMVAPYPAVPPYVPPVIIPGAPLNGVPGAPSPSSYTPRQPTAEGDDWAVRDYGYGFGRGGPASAYATREERPFRERRDFQPQGDRDREPYRPRRGSYSQGGHERGSYPRRRGLSGGYGGRGYSNRAYSGGRGGYSNPGQQRQPPYIPPPPPPPQPDVSAYYAPPIAPLATYIPSPYEAYPYATFTPPPPPPHMTAPPGSTLPPLPVPQSQLFFPLDSTRYYLLGQLEYYLSSQNLAQDFYLRQQMDSRGWIPISLIASFNRVQKLTTDPQLVTDVLVLSSLVEVRDGYVRTHQWQQYVLPTAQKSRVEPDDDTQPGQDSSATAEGGVQHQQQSDGEHHAHHLHEGDEEEEEDVEFVL</sequence>
<evidence type="ECO:0000256" key="1">
    <source>
        <dbReference type="ARBA" id="ARBA00022884"/>
    </source>
</evidence>
<accession>A0AAD7TXZ0</accession>
<feature type="compositionally biased region" description="Polar residues" evidence="3">
    <location>
        <begin position="624"/>
        <end position="643"/>
    </location>
</feature>
<feature type="compositionally biased region" description="Pro residues" evidence="3">
    <location>
        <begin position="454"/>
        <end position="465"/>
    </location>
</feature>
<evidence type="ECO:0000256" key="2">
    <source>
        <dbReference type="PROSITE-ProRule" id="PRU00332"/>
    </source>
</evidence>
<feature type="compositionally biased region" description="Basic and acidic residues" evidence="3">
    <location>
        <begin position="377"/>
        <end position="401"/>
    </location>
</feature>
<dbReference type="GO" id="GO:0045727">
    <property type="term" value="P:positive regulation of translation"/>
    <property type="evidence" value="ECO:0007669"/>
    <property type="project" value="TreeGrafter"/>
</dbReference>
<feature type="region of interest" description="Disordered" evidence="3">
    <location>
        <begin position="611"/>
        <end position="667"/>
    </location>
</feature>
<gene>
    <name evidence="5" type="ORF">ONZ51_g3301</name>
</gene>
<dbReference type="AlphaFoldDB" id="A0AAD7TXZ0"/>
<dbReference type="GO" id="GO:0010494">
    <property type="term" value="C:cytoplasmic stress granule"/>
    <property type="evidence" value="ECO:0007669"/>
    <property type="project" value="TreeGrafter"/>
</dbReference>
<dbReference type="InterPro" id="IPR036388">
    <property type="entry name" value="WH-like_DNA-bd_sf"/>
</dbReference>
<dbReference type="GO" id="GO:0003723">
    <property type="term" value="F:RNA binding"/>
    <property type="evidence" value="ECO:0007669"/>
    <property type="project" value="UniProtKB-UniRule"/>
</dbReference>
<feature type="region of interest" description="Disordered" evidence="3">
    <location>
        <begin position="206"/>
        <end position="238"/>
    </location>
</feature>
<keyword evidence="1 2" id="KW-0694">RNA-binding</keyword>
<dbReference type="PANTHER" id="PTHR22792:SF132">
    <property type="entry name" value="LA-RELATED PROTEIN 1"/>
    <property type="match status" value="1"/>
</dbReference>
<dbReference type="Pfam" id="PF05383">
    <property type="entry name" value="La"/>
    <property type="match status" value="1"/>
</dbReference>
<proteinExistence type="predicted"/>
<feature type="compositionally biased region" description="Acidic residues" evidence="3">
    <location>
        <begin position="655"/>
        <end position="667"/>
    </location>
</feature>
<dbReference type="Gene3D" id="1.10.10.10">
    <property type="entry name" value="Winged helix-like DNA-binding domain superfamily/Winged helix DNA-binding domain"/>
    <property type="match status" value="1"/>
</dbReference>
<dbReference type="SUPFAM" id="SSF46785">
    <property type="entry name" value="Winged helix' DNA-binding domain"/>
    <property type="match status" value="1"/>
</dbReference>
<dbReference type="SMART" id="SM00715">
    <property type="entry name" value="LA"/>
    <property type="match status" value="1"/>
</dbReference>
<organism evidence="5 6">
    <name type="scientific">Trametes cubensis</name>
    <dbReference type="NCBI Taxonomy" id="1111947"/>
    <lineage>
        <taxon>Eukaryota</taxon>
        <taxon>Fungi</taxon>
        <taxon>Dikarya</taxon>
        <taxon>Basidiomycota</taxon>
        <taxon>Agaricomycotina</taxon>
        <taxon>Agaricomycetes</taxon>
        <taxon>Polyporales</taxon>
        <taxon>Polyporaceae</taxon>
        <taxon>Trametes</taxon>
    </lineage>
</organism>
<dbReference type="EMBL" id="JAPEVG010000057">
    <property type="protein sequence ID" value="KAJ8488817.1"/>
    <property type="molecule type" value="Genomic_DNA"/>
</dbReference>
<dbReference type="CDD" id="cd07323">
    <property type="entry name" value="LAM"/>
    <property type="match status" value="1"/>
</dbReference>
<evidence type="ECO:0000259" key="4">
    <source>
        <dbReference type="PROSITE" id="PS50961"/>
    </source>
</evidence>
<evidence type="ECO:0000256" key="3">
    <source>
        <dbReference type="SAM" id="MobiDB-lite"/>
    </source>
</evidence>
<dbReference type="Proteomes" id="UP001215151">
    <property type="component" value="Unassembled WGS sequence"/>
</dbReference>
<dbReference type="GO" id="GO:0005829">
    <property type="term" value="C:cytosol"/>
    <property type="evidence" value="ECO:0007669"/>
    <property type="project" value="TreeGrafter"/>
</dbReference>
<feature type="region of interest" description="Disordered" evidence="3">
    <location>
        <begin position="264"/>
        <end position="467"/>
    </location>
</feature>
<protein>
    <recommendedName>
        <fullName evidence="4">HTH La-type RNA-binding domain-containing protein</fullName>
    </recommendedName>
</protein>
<dbReference type="InterPro" id="IPR036390">
    <property type="entry name" value="WH_DNA-bd_sf"/>
</dbReference>
<dbReference type="InterPro" id="IPR045180">
    <property type="entry name" value="La_dom_prot"/>
</dbReference>
<keyword evidence="6" id="KW-1185">Reference proteome</keyword>
<reference evidence="5" key="1">
    <citation type="submission" date="2022-11" db="EMBL/GenBank/DDBJ databases">
        <title>Genome Sequence of Cubamyces cubensis.</title>
        <authorList>
            <person name="Buettner E."/>
        </authorList>
    </citation>
    <scope>NUCLEOTIDE SEQUENCE</scope>
    <source>
        <strain evidence="5">MPL-01</strain>
    </source>
</reference>